<dbReference type="AlphaFoldDB" id="A0AAN6ESR0"/>
<evidence type="ECO:0000256" key="1">
    <source>
        <dbReference type="ARBA" id="ARBA00004123"/>
    </source>
</evidence>
<keyword evidence="3" id="KW-0238">DNA-binding</keyword>
<keyword evidence="5" id="KW-0539">Nucleus</keyword>
<dbReference type="Pfam" id="PF00172">
    <property type="entry name" value="Zn_clus"/>
    <property type="match status" value="1"/>
</dbReference>
<keyword evidence="4" id="KW-0804">Transcription</keyword>
<feature type="compositionally biased region" description="Low complexity" evidence="6">
    <location>
        <begin position="57"/>
        <end position="67"/>
    </location>
</feature>
<evidence type="ECO:0000313" key="9">
    <source>
        <dbReference type="Proteomes" id="UP001161757"/>
    </source>
</evidence>
<dbReference type="CDD" id="cd00067">
    <property type="entry name" value="GAL4"/>
    <property type="match status" value="1"/>
</dbReference>
<dbReference type="SMART" id="SM00066">
    <property type="entry name" value="GAL4"/>
    <property type="match status" value="1"/>
</dbReference>
<proteinExistence type="predicted"/>
<evidence type="ECO:0000256" key="6">
    <source>
        <dbReference type="SAM" id="MobiDB-lite"/>
    </source>
</evidence>
<evidence type="ECO:0000259" key="7">
    <source>
        <dbReference type="PROSITE" id="PS50048"/>
    </source>
</evidence>
<dbReference type="InterPro" id="IPR001138">
    <property type="entry name" value="Zn2Cys6_DnaBD"/>
</dbReference>
<keyword evidence="2" id="KW-0805">Transcription regulation</keyword>
<dbReference type="Pfam" id="PF11951">
    <property type="entry name" value="Fungal_trans_2"/>
    <property type="match status" value="1"/>
</dbReference>
<comment type="subcellular location">
    <subcellularLocation>
        <location evidence="1">Nucleus</location>
    </subcellularLocation>
</comment>
<accession>A0AAN6ESR0</accession>
<organism evidence="8 9">
    <name type="scientific">Exophiala dermatitidis</name>
    <name type="common">Black yeast-like fungus</name>
    <name type="synonym">Wangiella dermatitidis</name>
    <dbReference type="NCBI Taxonomy" id="5970"/>
    <lineage>
        <taxon>Eukaryota</taxon>
        <taxon>Fungi</taxon>
        <taxon>Dikarya</taxon>
        <taxon>Ascomycota</taxon>
        <taxon>Pezizomycotina</taxon>
        <taxon>Eurotiomycetes</taxon>
        <taxon>Chaetothyriomycetidae</taxon>
        <taxon>Chaetothyriales</taxon>
        <taxon>Herpotrichiellaceae</taxon>
        <taxon>Exophiala</taxon>
    </lineage>
</organism>
<evidence type="ECO:0000256" key="3">
    <source>
        <dbReference type="ARBA" id="ARBA00023125"/>
    </source>
</evidence>
<dbReference type="GO" id="GO:0005634">
    <property type="term" value="C:nucleus"/>
    <property type="evidence" value="ECO:0007669"/>
    <property type="project" value="UniProtKB-SubCell"/>
</dbReference>
<evidence type="ECO:0000256" key="2">
    <source>
        <dbReference type="ARBA" id="ARBA00023015"/>
    </source>
</evidence>
<dbReference type="GO" id="GO:0000981">
    <property type="term" value="F:DNA-binding transcription factor activity, RNA polymerase II-specific"/>
    <property type="evidence" value="ECO:0007669"/>
    <property type="project" value="InterPro"/>
</dbReference>
<dbReference type="GO" id="GO:0008270">
    <property type="term" value="F:zinc ion binding"/>
    <property type="evidence" value="ECO:0007669"/>
    <property type="project" value="InterPro"/>
</dbReference>
<dbReference type="SUPFAM" id="SSF57701">
    <property type="entry name" value="Zn2/Cys6 DNA-binding domain"/>
    <property type="match status" value="1"/>
</dbReference>
<comment type="caution">
    <text evidence="8">The sequence shown here is derived from an EMBL/GenBank/DDBJ whole genome shotgun (WGS) entry which is preliminary data.</text>
</comment>
<dbReference type="EMBL" id="JAJGCB010000015">
    <property type="protein sequence ID" value="KAJ8989172.1"/>
    <property type="molecule type" value="Genomic_DNA"/>
</dbReference>
<dbReference type="PANTHER" id="PTHR37534">
    <property type="entry name" value="TRANSCRIPTIONAL ACTIVATOR PROTEIN UGA3"/>
    <property type="match status" value="1"/>
</dbReference>
<dbReference type="Proteomes" id="UP001161757">
    <property type="component" value="Unassembled WGS sequence"/>
</dbReference>
<dbReference type="PROSITE" id="PS50048">
    <property type="entry name" value="ZN2_CY6_FUNGAL_2"/>
    <property type="match status" value="1"/>
</dbReference>
<reference evidence="8" key="1">
    <citation type="submission" date="2023-01" db="EMBL/GenBank/DDBJ databases">
        <title>Exophiala dermititidis isolated from Cystic Fibrosis Patient.</title>
        <authorList>
            <person name="Kurbessoian T."/>
            <person name="Crocker A."/>
            <person name="Murante D."/>
            <person name="Hogan D.A."/>
            <person name="Stajich J.E."/>
        </authorList>
    </citation>
    <scope>NUCLEOTIDE SEQUENCE</scope>
    <source>
        <strain evidence="8">Ex8</strain>
    </source>
</reference>
<evidence type="ECO:0000313" key="8">
    <source>
        <dbReference type="EMBL" id="KAJ8989172.1"/>
    </source>
</evidence>
<dbReference type="Gene3D" id="4.10.240.10">
    <property type="entry name" value="Zn(2)-C6 fungal-type DNA-binding domain"/>
    <property type="match status" value="1"/>
</dbReference>
<feature type="compositionally biased region" description="Polar residues" evidence="6">
    <location>
        <begin position="68"/>
        <end position="83"/>
    </location>
</feature>
<protein>
    <recommendedName>
        <fullName evidence="7">Zn(2)-C6 fungal-type domain-containing protein</fullName>
    </recommendedName>
</protein>
<feature type="domain" description="Zn(2)-C6 fungal-type" evidence="7">
    <location>
        <begin position="20"/>
        <end position="50"/>
    </location>
</feature>
<gene>
    <name evidence="8" type="ORF">HRR80_006900</name>
</gene>
<sequence>MDSAKPKRTRPPPRLRTKTGCLKCRERRKKCDERRPVCSACERLHIECVYRRPSISSAASPQSTRSSLRSQSPEAVVKSPTTTTAVAPLQRTSLWVRPEGIKTARDWNIFQYCSTTYVQLLTTPDATSEFRDVSFVLSAGFDVPWVMHAALAPAALHASHAALIPKEDAMVYTQSALQGLRQAAQNSRSQPASKESFLAASLFLGIFEDFYSSPSSHSLTHYRAIASVLEEQAADVPRFEISRLSVFHRTLLDSVLYHFSTRLIFEKDIDAICSAFPNQTVAKYIEALDTDRMEGKQHASILPVLGKTPPALFLLIYQITWLSRQLPFNSGHNYTLALRCLTELDLLQETCSIFSPEHHGMAQTTTKTRTSDSAVAGKLYFLAARIFIAKVLDPDRVSSASPEIKALLMEALELLKVYDGSAPCGQFICWPILILGCAACPMTMSEAGLTISDAPDENLRLEMRKLIQSQLLQIWKVSYSGYVRRTAGALEKIWKLPTMLVQPSLGSISGELEVEYDGLNALISKNGVGTALQCTTIARKSDYS</sequence>
<name>A0AAN6ESR0_EXODE</name>
<dbReference type="PANTHER" id="PTHR37534:SF46">
    <property type="entry name" value="ZN(II)2CYS6 TRANSCRIPTION FACTOR (EUROFUNG)"/>
    <property type="match status" value="1"/>
</dbReference>
<evidence type="ECO:0000256" key="4">
    <source>
        <dbReference type="ARBA" id="ARBA00023163"/>
    </source>
</evidence>
<dbReference type="GO" id="GO:0003677">
    <property type="term" value="F:DNA binding"/>
    <property type="evidence" value="ECO:0007669"/>
    <property type="project" value="UniProtKB-KW"/>
</dbReference>
<dbReference type="InterPro" id="IPR021858">
    <property type="entry name" value="Fun_TF"/>
</dbReference>
<feature type="region of interest" description="Disordered" evidence="6">
    <location>
        <begin position="57"/>
        <end position="83"/>
    </location>
</feature>
<dbReference type="PROSITE" id="PS00463">
    <property type="entry name" value="ZN2_CY6_FUNGAL_1"/>
    <property type="match status" value="1"/>
</dbReference>
<dbReference type="InterPro" id="IPR036864">
    <property type="entry name" value="Zn2-C6_fun-type_DNA-bd_sf"/>
</dbReference>
<evidence type="ECO:0000256" key="5">
    <source>
        <dbReference type="ARBA" id="ARBA00023242"/>
    </source>
</evidence>